<name>A0A4U5UWR1_COLLU</name>
<evidence type="ECO:0000313" key="1">
    <source>
        <dbReference type="EMBL" id="TKS79161.1"/>
    </source>
</evidence>
<protein>
    <submittedName>
        <fullName evidence="1">Uncharacterized protein</fullName>
    </submittedName>
</protein>
<evidence type="ECO:0000313" key="2">
    <source>
        <dbReference type="Proteomes" id="UP000298787"/>
    </source>
</evidence>
<dbReference type="Proteomes" id="UP000298787">
    <property type="component" value="Chromosome 11"/>
</dbReference>
<keyword evidence="2" id="KW-1185">Reference proteome</keyword>
<dbReference type="AlphaFoldDB" id="A0A4U5UWR1"/>
<dbReference type="EMBL" id="CM014088">
    <property type="protein sequence ID" value="TKS79161.1"/>
    <property type="molecule type" value="Genomic_DNA"/>
</dbReference>
<proteinExistence type="predicted"/>
<sequence length="79" mass="8932">MCPTSKLTVRESRNNIMLMLTCPHEDGHLEADVERLCPLPPVSTGTVKHQTWLSNWFRLELSVEPTAAQLEFCSSSLTF</sequence>
<accession>A0A4U5UWR1</accession>
<reference evidence="1 2" key="1">
    <citation type="submission" date="2019-01" db="EMBL/GenBank/DDBJ databases">
        <title>Genome Assembly of Collichthys lucidus.</title>
        <authorList>
            <person name="Cai M."/>
            <person name="Xiao S."/>
        </authorList>
    </citation>
    <scope>NUCLEOTIDE SEQUENCE [LARGE SCALE GENOMIC DNA]</scope>
    <source>
        <strain evidence="1">JT15FE1705JMU</strain>
        <tissue evidence="1">Muscle</tissue>
    </source>
</reference>
<organism evidence="1 2">
    <name type="scientific">Collichthys lucidus</name>
    <name type="common">Big head croaker</name>
    <name type="synonym">Sciaena lucida</name>
    <dbReference type="NCBI Taxonomy" id="240159"/>
    <lineage>
        <taxon>Eukaryota</taxon>
        <taxon>Metazoa</taxon>
        <taxon>Chordata</taxon>
        <taxon>Craniata</taxon>
        <taxon>Vertebrata</taxon>
        <taxon>Euteleostomi</taxon>
        <taxon>Actinopterygii</taxon>
        <taxon>Neopterygii</taxon>
        <taxon>Teleostei</taxon>
        <taxon>Neoteleostei</taxon>
        <taxon>Acanthomorphata</taxon>
        <taxon>Eupercaria</taxon>
        <taxon>Sciaenidae</taxon>
        <taxon>Collichthys</taxon>
    </lineage>
</organism>
<gene>
    <name evidence="1" type="ORF">D9C73_012010</name>
</gene>